<sequence length="479" mass="49907">MSRVDRMQEALEALQRAHAFAAAPALDADPNAAVFTTLSDLVGGQHLELAKLSALPEGDPKHVPLDWNFGILVKECRRPRRAAPLMAQMNALQGGGLLAVHARLPAEVAVALAAAGRLVAEAGGALLAGVAERPDSRAALRRMYHGDGAALHNVVVHVLDAARQQEATCGAMGSSAARASLAGALVAPRRMLPFLRAAVDAGPIDFIYFVVTHLLAPLLLHSSYGHLQAAVAADAALVRRLGTLLLQCLAFAAASGGCCGRSDGDASDSAAAAEGQGRHLDLSTWTVAALNSGPLLFWLRGKVEGGNAAALRLLQDTAAVLRQLPTRAPGVPPLVLWEAQSLTARLLGCLLLYVPGRPAGPPFLPPQVARPVLVRQSSRVAVQALPAVCAAAGAIADALPSLEGPLTQVEQQPRGAALVGARAGDPAALQLRNMFTQSTASVECGRADWKEHKKACKLLGAERERRREARREAGDEAAA</sequence>
<reference evidence="1 2" key="1">
    <citation type="journal article" date="2018" name="Plant J.">
        <title>Genome sequences of Chlorella sorokiniana UTEX 1602 and Micractinium conductrix SAG 241.80: implications to maltose excretion by a green alga.</title>
        <authorList>
            <person name="Arriola M.B."/>
            <person name="Velmurugan N."/>
            <person name="Zhang Y."/>
            <person name="Plunkett M.H."/>
            <person name="Hondzo H."/>
            <person name="Barney B.M."/>
        </authorList>
    </citation>
    <scope>NUCLEOTIDE SEQUENCE [LARGE SCALE GENOMIC DNA]</scope>
    <source>
        <strain evidence="1 2">SAG 241.80</strain>
    </source>
</reference>
<dbReference type="AlphaFoldDB" id="A0A2P6VEQ3"/>
<evidence type="ECO:0000313" key="2">
    <source>
        <dbReference type="Proteomes" id="UP000239649"/>
    </source>
</evidence>
<proteinExistence type="predicted"/>
<name>A0A2P6VEQ3_9CHLO</name>
<organism evidence="1 2">
    <name type="scientific">Micractinium conductrix</name>
    <dbReference type="NCBI Taxonomy" id="554055"/>
    <lineage>
        <taxon>Eukaryota</taxon>
        <taxon>Viridiplantae</taxon>
        <taxon>Chlorophyta</taxon>
        <taxon>core chlorophytes</taxon>
        <taxon>Trebouxiophyceae</taxon>
        <taxon>Chlorellales</taxon>
        <taxon>Chlorellaceae</taxon>
        <taxon>Chlorella clade</taxon>
        <taxon>Micractinium</taxon>
    </lineage>
</organism>
<dbReference type="EMBL" id="LHPF02000010">
    <property type="protein sequence ID" value="PSC72557.1"/>
    <property type="molecule type" value="Genomic_DNA"/>
</dbReference>
<evidence type="ECO:0000313" key="1">
    <source>
        <dbReference type="EMBL" id="PSC72557.1"/>
    </source>
</evidence>
<gene>
    <name evidence="1" type="ORF">C2E20_4312</name>
</gene>
<comment type="caution">
    <text evidence="1">The sequence shown here is derived from an EMBL/GenBank/DDBJ whole genome shotgun (WGS) entry which is preliminary data.</text>
</comment>
<accession>A0A2P6VEQ3</accession>
<protein>
    <submittedName>
        <fullName evidence="1">Uncharacterized protein</fullName>
    </submittedName>
</protein>
<dbReference type="Proteomes" id="UP000239649">
    <property type="component" value="Unassembled WGS sequence"/>
</dbReference>
<keyword evidence="2" id="KW-1185">Reference proteome</keyword>